<accession>A0A1R2AZ61</accession>
<organism evidence="2 3">
    <name type="scientific">Stentor coeruleus</name>
    <dbReference type="NCBI Taxonomy" id="5963"/>
    <lineage>
        <taxon>Eukaryota</taxon>
        <taxon>Sar</taxon>
        <taxon>Alveolata</taxon>
        <taxon>Ciliophora</taxon>
        <taxon>Postciliodesmatophora</taxon>
        <taxon>Heterotrichea</taxon>
        <taxon>Heterotrichida</taxon>
        <taxon>Stentoridae</taxon>
        <taxon>Stentor</taxon>
    </lineage>
</organism>
<dbReference type="EMBL" id="MPUH01001157">
    <property type="protein sequence ID" value="OMJ69792.1"/>
    <property type="molecule type" value="Genomic_DNA"/>
</dbReference>
<gene>
    <name evidence="2" type="ORF">SteCoe_32392</name>
</gene>
<keyword evidence="3" id="KW-1185">Reference proteome</keyword>
<evidence type="ECO:0000313" key="2">
    <source>
        <dbReference type="EMBL" id="OMJ69792.1"/>
    </source>
</evidence>
<dbReference type="OrthoDB" id="301299at2759"/>
<name>A0A1R2AZ61_9CILI</name>
<reference evidence="2 3" key="1">
    <citation type="submission" date="2016-11" db="EMBL/GenBank/DDBJ databases">
        <title>The macronuclear genome of Stentor coeruleus: a giant cell with tiny introns.</title>
        <authorList>
            <person name="Slabodnick M."/>
            <person name="Ruby J.G."/>
            <person name="Reiff S.B."/>
            <person name="Swart E.C."/>
            <person name="Gosai S."/>
            <person name="Prabakaran S."/>
            <person name="Witkowska E."/>
            <person name="Larue G.E."/>
            <person name="Fisher S."/>
            <person name="Freeman R.M."/>
            <person name="Gunawardena J."/>
            <person name="Chu W."/>
            <person name="Stover N.A."/>
            <person name="Gregory B.D."/>
            <person name="Nowacki M."/>
            <person name="Derisi J."/>
            <person name="Roy S.W."/>
            <person name="Marshall W.F."/>
            <person name="Sood P."/>
        </authorList>
    </citation>
    <scope>NUCLEOTIDE SEQUENCE [LARGE SCALE GENOMIC DNA]</scope>
    <source>
        <strain evidence="2">WM001</strain>
    </source>
</reference>
<protein>
    <submittedName>
        <fullName evidence="2">Uncharacterized protein</fullName>
    </submittedName>
</protein>
<keyword evidence="1" id="KW-0175">Coiled coil</keyword>
<sequence>MDYPDLSIEYHSLFTRCFVENCEIDTDEITEEERQALGELEPAEVFENFSDLITDLLKFKKQYISTEQADLVKRANSFETMIQKLESEVRSHIAGQHQLKILVENYQAKVQELEKENNELSKKLADSETALIETMNSKNYQNLKILTKPSKDKFQNLEENKPKSLFRSSSLNKMTDKDDVNIKEKLKNEGIVVKSKEFKPCHKRVKSDFEAIASQMHKKSSQFTKTAKLESGIHKVFKSNA</sequence>
<comment type="caution">
    <text evidence="2">The sequence shown here is derived from an EMBL/GenBank/DDBJ whole genome shotgun (WGS) entry which is preliminary data.</text>
</comment>
<feature type="coiled-coil region" evidence="1">
    <location>
        <begin position="68"/>
        <end position="130"/>
    </location>
</feature>
<evidence type="ECO:0000256" key="1">
    <source>
        <dbReference type="SAM" id="Coils"/>
    </source>
</evidence>
<evidence type="ECO:0000313" key="3">
    <source>
        <dbReference type="Proteomes" id="UP000187209"/>
    </source>
</evidence>
<dbReference type="AlphaFoldDB" id="A0A1R2AZ61"/>
<proteinExistence type="predicted"/>
<dbReference type="Proteomes" id="UP000187209">
    <property type="component" value="Unassembled WGS sequence"/>
</dbReference>